<evidence type="ECO:0000313" key="1">
    <source>
        <dbReference type="Ensembl" id="ENSCCRP00015040172.1"/>
    </source>
</evidence>
<dbReference type="Ensembl" id="ENSCCRT00015041549.1">
    <property type="protein sequence ID" value="ENSCCRP00015040172.1"/>
    <property type="gene ID" value="ENSCCRG00015016694.1"/>
</dbReference>
<dbReference type="Proteomes" id="UP000694700">
    <property type="component" value="Unplaced"/>
</dbReference>
<reference evidence="1" key="1">
    <citation type="submission" date="2025-08" db="UniProtKB">
        <authorList>
            <consortium name="Ensembl"/>
        </authorList>
    </citation>
    <scope>IDENTIFICATION</scope>
</reference>
<organism evidence="1 2">
    <name type="scientific">Cyprinus carpio</name>
    <name type="common">Common carp</name>
    <dbReference type="NCBI Taxonomy" id="7962"/>
    <lineage>
        <taxon>Eukaryota</taxon>
        <taxon>Metazoa</taxon>
        <taxon>Chordata</taxon>
        <taxon>Craniata</taxon>
        <taxon>Vertebrata</taxon>
        <taxon>Euteleostomi</taxon>
        <taxon>Actinopterygii</taxon>
        <taxon>Neopterygii</taxon>
        <taxon>Teleostei</taxon>
        <taxon>Ostariophysi</taxon>
        <taxon>Cypriniformes</taxon>
        <taxon>Cyprinidae</taxon>
        <taxon>Cyprininae</taxon>
        <taxon>Cyprinus</taxon>
    </lineage>
</organism>
<dbReference type="AlphaFoldDB" id="A0A8C1UPP1"/>
<proteinExistence type="predicted"/>
<accession>A0A8C1UPP1</accession>
<sequence>MFCGKQTRVLLLNDIERLERTLFRLEQGFELQFHLCPTLQGKNFVSSSFQHDSDKYCKLDLEIAGSYQYSFGCG</sequence>
<protein>
    <submittedName>
        <fullName evidence="1">Uncharacterized protein</fullName>
    </submittedName>
</protein>
<evidence type="ECO:0000313" key="2">
    <source>
        <dbReference type="Proteomes" id="UP000694700"/>
    </source>
</evidence>
<name>A0A8C1UPP1_CYPCA</name>